<evidence type="ECO:0000313" key="5">
    <source>
        <dbReference type="Proteomes" id="UP001500957"/>
    </source>
</evidence>
<evidence type="ECO:0000313" key="4">
    <source>
        <dbReference type="EMBL" id="GAA0627695.1"/>
    </source>
</evidence>
<dbReference type="RefSeq" id="WP_344606918.1">
    <property type="nucleotide sequence ID" value="NZ_BAAAHE010000030.1"/>
</dbReference>
<keyword evidence="2" id="KW-0472">Membrane</keyword>
<keyword evidence="2" id="KW-1133">Transmembrane helix</keyword>
<proteinExistence type="predicted"/>
<organism evidence="4 5">
    <name type="scientific">Sporichthya brevicatena</name>
    <dbReference type="NCBI Taxonomy" id="171442"/>
    <lineage>
        <taxon>Bacteria</taxon>
        <taxon>Bacillati</taxon>
        <taxon>Actinomycetota</taxon>
        <taxon>Actinomycetes</taxon>
        <taxon>Sporichthyales</taxon>
        <taxon>Sporichthyaceae</taxon>
        <taxon>Sporichthya</taxon>
    </lineage>
</organism>
<feature type="region of interest" description="Disordered" evidence="1">
    <location>
        <begin position="169"/>
        <end position="200"/>
    </location>
</feature>
<dbReference type="Proteomes" id="UP001500957">
    <property type="component" value="Unassembled WGS sequence"/>
</dbReference>
<evidence type="ECO:0000259" key="3">
    <source>
        <dbReference type="Pfam" id="PF10756"/>
    </source>
</evidence>
<feature type="transmembrane region" description="Helical" evidence="2">
    <location>
        <begin position="32"/>
        <end position="53"/>
    </location>
</feature>
<evidence type="ECO:0000256" key="1">
    <source>
        <dbReference type="SAM" id="MobiDB-lite"/>
    </source>
</evidence>
<name>A0ABN1H330_9ACTN</name>
<comment type="caution">
    <text evidence="4">The sequence shown here is derived from an EMBL/GenBank/DDBJ whole genome shotgun (WGS) entry which is preliminary data.</text>
</comment>
<keyword evidence="2" id="KW-0812">Transmembrane</keyword>
<evidence type="ECO:0000256" key="2">
    <source>
        <dbReference type="SAM" id="Phobius"/>
    </source>
</evidence>
<accession>A0ABN1H330</accession>
<sequence>MSGTSSGPGGLGLGRIPAALDDDGRLTVRQHAVLATGVFLTVVIGALAVTVLLDPGESGGTGHAFTDRWVFGAIVVPAAYGIRRYLFRPRIVVDAGGVRFDNAFSTVALPWEDVADARGRGFVEVVGTDGDCARAVLYGPTFSGPLTREERPAALIALIRAEATRRNGRDPLPEDYAATPLVSDLGGDPEDRPVPDPVIHPRPSYGVPEAVTYLVLWTLACAVAAALA</sequence>
<dbReference type="InterPro" id="IPR019692">
    <property type="entry name" value="CFP-6_PH"/>
</dbReference>
<feature type="transmembrane region" description="Helical" evidence="2">
    <location>
        <begin position="65"/>
        <end position="82"/>
    </location>
</feature>
<keyword evidence="5" id="KW-1185">Reference proteome</keyword>
<gene>
    <name evidence="4" type="ORF">GCM10009547_34070</name>
</gene>
<protein>
    <recommendedName>
        <fullName evidence="3">Low molecular weight protein antigen 6 PH domain-containing protein</fullName>
    </recommendedName>
</protein>
<dbReference type="EMBL" id="BAAAHE010000030">
    <property type="protein sequence ID" value="GAA0627695.1"/>
    <property type="molecule type" value="Genomic_DNA"/>
</dbReference>
<dbReference type="Pfam" id="PF10756">
    <property type="entry name" value="bPH_6"/>
    <property type="match status" value="1"/>
</dbReference>
<feature type="domain" description="Low molecular weight protein antigen 6 PH" evidence="3">
    <location>
        <begin position="88"/>
        <end position="130"/>
    </location>
</feature>
<reference evidence="4 5" key="1">
    <citation type="journal article" date="2019" name="Int. J. Syst. Evol. Microbiol.">
        <title>The Global Catalogue of Microorganisms (GCM) 10K type strain sequencing project: providing services to taxonomists for standard genome sequencing and annotation.</title>
        <authorList>
            <consortium name="The Broad Institute Genomics Platform"/>
            <consortium name="The Broad Institute Genome Sequencing Center for Infectious Disease"/>
            <person name="Wu L."/>
            <person name="Ma J."/>
        </authorList>
    </citation>
    <scope>NUCLEOTIDE SEQUENCE [LARGE SCALE GENOMIC DNA]</scope>
    <source>
        <strain evidence="4 5">JCM 10671</strain>
    </source>
</reference>